<keyword evidence="7" id="KW-1185">Reference proteome</keyword>
<evidence type="ECO:0000256" key="4">
    <source>
        <dbReference type="PROSITE-ProRule" id="PRU00134"/>
    </source>
</evidence>
<sequence length="396" mass="44208">MLPSATNATILNERDELLEILSSMGVKLPASTRLHVDALQEHLTKALDRSQRHAELFQHRRPNVGSFEPWIMGSGKTVKEAMISYNLQEIAGGGDIGSFNELRIMLSESIGMAYELGMASIFVSEDSERDRLIKLKVTGLYKMDDDTPLIAVEYKLGNAKDDDEEGNLMLNSPGGHTVFRKLLEINATHSSEDRSRSSITGMTPSYLLPLHPLNHRDIGSLCKDVGCIICGSPSAAHCSRCRSIPYCGAACQRSDWQRHKTSCLALDTGIWIRTKYSTTNLQGMLNRTSQAVENIPQENEPAGYGDNSFIVKLQLSPVDGNSMLVYDRKRSFVGQILRSNDHENFERLQRVVSTGHLGLKIYLWSKYVGDHTLVSKEKKKPNIYTDHLTQPDNEIA</sequence>
<dbReference type="PROSITE" id="PS50865">
    <property type="entry name" value="ZF_MYND_2"/>
    <property type="match status" value="1"/>
</dbReference>
<dbReference type="SUPFAM" id="SSF144232">
    <property type="entry name" value="HIT/MYND zinc finger-like"/>
    <property type="match status" value="1"/>
</dbReference>
<name>A0A9Q5N9Z6_SANBA</name>
<dbReference type="GO" id="GO:0008270">
    <property type="term" value="F:zinc ion binding"/>
    <property type="evidence" value="ECO:0007669"/>
    <property type="project" value="UniProtKB-KW"/>
</dbReference>
<accession>A0A9Q5N9Z6</accession>
<keyword evidence="2 4" id="KW-0863">Zinc-finger</keyword>
<organism evidence="6 7">
    <name type="scientific">Sanghuangporus baumii</name>
    <name type="common">Phellinus baumii</name>
    <dbReference type="NCBI Taxonomy" id="108892"/>
    <lineage>
        <taxon>Eukaryota</taxon>
        <taxon>Fungi</taxon>
        <taxon>Dikarya</taxon>
        <taxon>Basidiomycota</taxon>
        <taxon>Agaricomycotina</taxon>
        <taxon>Agaricomycetes</taxon>
        <taxon>Hymenochaetales</taxon>
        <taxon>Hymenochaetaceae</taxon>
        <taxon>Sanghuangporus</taxon>
    </lineage>
</organism>
<reference evidence="6" key="1">
    <citation type="submission" date="2016-06" db="EMBL/GenBank/DDBJ databases">
        <title>Draft Genome sequence of the fungus Inonotus baumii.</title>
        <authorList>
            <person name="Zhu H."/>
            <person name="Lin W."/>
        </authorList>
    </citation>
    <scope>NUCLEOTIDE SEQUENCE</scope>
    <source>
        <strain evidence="6">821</strain>
    </source>
</reference>
<dbReference type="Pfam" id="PF01753">
    <property type="entry name" value="zf-MYND"/>
    <property type="match status" value="1"/>
</dbReference>
<dbReference type="InterPro" id="IPR002893">
    <property type="entry name" value="Znf_MYND"/>
</dbReference>
<evidence type="ECO:0000259" key="5">
    <source>
        <dbReference type="PROSITE" id="PS50865"/>
    </source>
</evidence>
<dbReference type="Proteomes" id="UP000757232">
    <property type="component" value="Unassembled WGS sequence"/>
</dbReference>
<evidence type="ECO:0000256" key="2">
    <source>
        <dbReference type="ARBA" id="ARBA00022771"/>
    </source>
</evidence>
<proteinExistence type="predicted"/>
<keyword evidence="3" id="KW-0862">Zinc</keyword>
<dbReference type="EMBL" id="LNZH02000031">
    <property type="protein sequence ID" value="OCB92115.1"/>
    <property type="molecule type" value="Genomic_DNA"/>
</dbReference>
<dbReference type="AlphaFoldDB" id="A0A9Q5N9Z6"/>
<dbReference type="OrthoDB" id="341421at2759"/>
<comment type="caution">
    <text evidence="6">The sequence shown here is derived from an EMBL/GenBank/DDBJ whole genome shotgun (WGS) entry which is preliminary data.</text>
</comment>
<evidence type="ECO:0000256" key="3">
    <source>
        <dbReference type="ARBA" id="ARBA00022833"/>
    </source>
</evidence>
<feature type="domain" description="MYND-type" evidence="5">
    <location>
        <begin position="227"/>
        <end position="263"/>
    </location>
</feature>
<evidence type="ECO:0000313" key="6">
    <source>
        <dbReference type="EMBL" id="OCB92115.1"/>
    </source>
</evidence>
<keyword evidence="1" id="KW-0479">Metal-binding</keyword>
<evidence type="ECO:0000256" key="1">
    <source>
        <dbReference type="ARBA" id="ARBA00022723"/>
    </source>
</evidence>
<dbReference type="Gene3D" id="6.10.140.2220">
    <property type="match status" value="1"/>
</dbReference>
<evidence type="ECO:0000313" key="7">
    <source>
        <dbReference type="Proteomes" id="UP000757232"/>
    </source>
</evidence>
<protein>
    <recommendedName>
        <fullName evidence="5">MYND-type domain-containing protein</fullName>
    </recommendedName>
</protein>
<gene>
    <name evidence="6" type="ORF">A7U60_g549</name>
</gene>